<reference evidence="2" key="1">
    <citation type="journal article" date="2019" name="Int. J. Syst. Evol. Microbiol.">
        <title>The Global Catalogue of Microorganisms (GCM) 10K type strain sequencing project: providing services to taxonomists for standard genome sequencing and annotation.</title>
        <authorList>
            <consortium name="The Broad Institute Genomics Platform"/>
            <consortium name="The Broad Institute Genome Sequencing Center for Infectious Disease"/>
            <person name="Wu L."/>
            <person name="Ma J."/>
        </authorList>
    </citation>
    <scope>NUCLEOTIDE SEQUENCE [LARGE SCALE GENOMIC DNA]</scope>
    <source>
        <strain evidence="2">CGMCC 1.10832</strain>
    </source>
</reference>
<gene>
    <name evidence="1" type="ORF">GCM10011506_21000</name>
</gene>
<organism evidence="1 2">
    <name type="scientific">Marivirga lumbricoides</name>
    <dbReference type="NCBI Taxonomy" id="1046115"/>
    <lineage>
        <taxon>Bacteria</taxon>
        <taxon>Pseudomonadati</taxon>
        <taxon>Bacteroidota</taxon>
        <taxon>Cytophagia</taxon>
        <taxon>Cytophagales</taxon>
        <taxon>Marivirgaceae</taxon>
        <taxon>Marivirga</taxon>
    </lineage>
</organism>
<proteinExistence type="predicted"/>
<comment type="caution">
    <text evidence="1">The sequence shown here is derived from an EMBL/GenBank/DDBJ whole genome shotgun (WGS) entry which is preliminary data.</text>
</comment>
<protein>
    <recommendedName>
        <fullName evidence="3">CBM6 domain-containing protein</fullName>
    </recommendedName>
</protein>
<dbReference type="EMBL" id="BMEC01000006">
    <property type="protein sequence ID" value="GGC35429.1"/>
    <property type="molecule type" value="Genomic_DNA"/>
</dbReference>
<sequence length="1140" mass="129041">MVNVLPPTPEAAEFLKRVNIEVNEFVGKPDITIPIHSIQMNDFSWPISLSYDAGGLKVEEVASWVGAGWTLNATGLIGRVVKQYPDELGANQPVTYNQKHGYFSEAAALLINDAGVIQHGQITKYDNHDGPNPEPSKKYGTVSFADSLADGFIDTQPDLYFYSFGKHSGKFYFNHHRELIELVKSNNEFVNYPFRHASYPVELPGEDYYWSIKDDKGLVYEFAKTEKIKSQIDVPLGEPEIMDYQSAWYLTKVYSSSGTLTFNYAADNHVLMKPYIENRKFGFGSASEQNNLSIQRTETAGLRLSSIESSKGDKVEFVSGPDRLDYDGKEISEIKIYKNNELINRVKFHLSYFGTNKKLKLDSLNSFNSNLSIPPYKFEYFDDHHTFPSRNSKEQDFWGYYNGNGAATLIPEYKDDYYHLKNFTADRSPNLYHTRVGALKKLTYPTGGYSEFSYELNEVYDEEFPKTYFHKVVASQGTSLNPNEDEEFFHIPENVAATIELDISPDGIGAKALADIYKKNENGLYQKYYPITDNGVFYSNRVIVEAGDYRLHAINDGEGNRENISISIEYELEESMMRKVGGLRIKSITKFDGIIDNPKKKTNYSYHSFANPHLSSGLLFMEPYFGGYITEYLPGFMRGDEMTSLPTCIQIKDIEPEVYLNVSSYANVILAYQGSHVGYRNVTKEEVIENRTISGRNYLKNGKTQLAFFAEKLTDVYNHPFVDVDYYSNLNGRLQFEKNFSENGSLLSSREQVYSDFNYANEVILINTFRKTRSFCYKVLPVGYSSIRFKPTFKYLQKSISVSRDIHGNEVETSTEFVFDSMIIKPVKSYTIASSGVVKERFYEWGNFAHIGLLASIAEFEYPSADIISANMADKASYRKYYKKFSYQGTQVSSIMEWKAEANDEVNFTANGKVADSINNMFSKLESTYIASFGAGNIEKQHYPQQGDTKKLYQWGYSGSYPIAQLLTSGENEFFKHYNFEADGNTQTSATGLKGMTGQYSISISNVPAEGSYYVSFKAKKESQDVEVSLSGGVGGTINQEVTSTKWQYFKRLVGTGSVESTITISIPSGAILDDVSIYPSEAELTTFTYDVGKGVSSITDTNGATQYFEYDALGRLITKKDDDKNVLSKVYYKYKNQAE</sequence>
<evidence type="ECO:0008006" key="3">
    <source>
        <dbReference type="Google" id="ProtNLM"/>
    </source>
</evidence>
<accession>A0ABQ1M6A0</accession>
<evidence type="ECO:0000313" key="2">
    <source>
        <dbReference type="Proteomes" id="UP000636010"/>
    </source>
</evidence>
<evidence type="ECO:0000313" key="1">
    <source>
        <dbReference type="EMBL" id="GGC35429.1"/>
    </source>
</evidence>
<name>A0ABQ1M6A0_9BACT</name>
<dbReference type="Proteomes" id="UP000636010">
    <property type="component" value="Unassembled WGS sequence"/>
</dbReference>
<keyword evidence="2" id="KW-1185">Reference proteome</keyword>